<reference evidence="6 7" key="1">
    <citation type="submission" date="2016-05" db="EMBL/GenBank/DDBJ databases">
        <title>First whole genome sequencing of Entamoeba histolytica HM1:IMSS-clone-6.</title>
        <authorList>
            <person name="Mukherjee Avik.K."/>
            <person name="Izumyama S."/>
            <person name="Nakada-Tsukui K."/>
            <person name="Nozaki T."/>
        </authorList>
    </citation>
    <scope>NUCLEOTIDE SEQUENCE [LARGE SCALE GENOMIC DNA]</scope>
    <source>
        <strain evidence="6 7">HM1:IMSS clone 6</strain>
    </source>
</reference>
<dbReference type="Gene3D" id="3.30.40.10">
    <property type="entry name" value="Zinc/RING finger domain, C3HC4 (zinc finger)"/>
    <property type="match status" value="1"/>
</dbReference>
<dbReference type="VEuPathDB" id="AmoebaDB:EHI_098320"/>
<protein>
    <submittedName>
        <fullName evidence="6">Sp-ring zinc finger domain containing protein</fullName>
    </submittedName>
</protein>
<dbReference type="Pfam" id="PF02891">
    <property type="entry name" value="zf-MIZ"/>
    <property type="match status" value="1"/>
</dbReference>
<evidence type="ECO:0000313" key="6">
    <source>
        <dbReference type="EMBL" id="GAT93388.1"/>
    </source>
</evidence>
<dbReference type="EMBL" id="BDEQ01000001">
    <property type="protein sequence ID" value="GAT93388.1"/>
    <property type="molecule type" value="Genomic_DNA"/>
</dbReference>
<dbReference type="VEuPathDB" id="AmoebaDB:KM1_095190"/>
<dbReference type="VEuPathDB" id="AmoebaDB:EHI5A_083070"/>
<evidence type="ECO:0000256" key="3">
    <source>
        <dbReference type="ARBA" id="ARBA00022833"/>
    </source>
</evidence>
<evidence type="ECO:0000256" key="4">
    <source>
        <dbReference type="PROSITE-ProRule" id="PRU00452"/>
    </source>
</evidence>
<dbReference type="InterPro" id="IPR013083">
    <property type="entry name" value="Znf_RING/FYVE/PHD"/>
</dbReference>
<dbReference type="CDD" id="cd16650">
    <property type="entry name" value="SP-RING_PIAS-like"/>
    <property type="match status" value="1"/>
</dbReference>
<gene>
    <name evidence="6" type="ORF">CL6EHI_098320</name>
</gene>
<evidence type="ECO:0000259" key="5">
    <source>
        <dbReference type="PROSITE" id="PS51044"/>
    </source>
</evidence>
<organism evidence="6 7">
    <name type="scientific">Entamoeba histolytica</name>
    <dbReference type="NCBI Taxonomy" id="5759"/>
    <lineage>
        <taxon>Eukaryota</taxon>
        <taxon>Amoebozoa</taxon>
        <taxon>Evosea</taxon>
        <taxon>Archamoebae</taxon>
        <taxon>Mastigamoebida</taxon>
        <taxon>Entamoebidae</taxon>
        <taxon>Entamoeba</taxon>
    </lineage>
</organism>
<feature type="domain" description="SP-RING-type" evidence="5">
    <location>
        <begin position="187"/>
        <end position="272"/>
    </location>
</feature>
<sequence length="406" mass="46110">MELALPKEYFETISPLIIQKRVIAYNRFNRAADVSVSSLSFEFKNGEGIFHKRDPSSFKFKLLEESGGKRRVQLRLFDLTTKENLPPYLLAKITINKSSFELSKYFARPKLIEKVNNFKIFNCIDVTDLLKEGKNIISVVSKNIIENGIISLVDIENLGINECVQSIVSKCGRSTELQSVDLEEMDEEMDVEEEQQTISLKCPISYQRIVIPARGLNCSHLACFDLENYIRNSTTKQCFNCPICYKPLPTKEVVIDNKILSLLRQSSDDVSMISINSDGMITQIHDTTTNDSLEKQTDLEEQKYLKKQVTLSLPKISKSLFVFPFQTTTTIPHLSKEQATKPKITQLKRTFAPNTLNQVIGNSELSNIDKMTKGIAPTKKLQLNHMPQIQSLFKGKGESKDDPIEL</sequence>
<dbReference type="PANTHER" id="PTHR10782:SF4">
    <property type="entry name" value="TONALLI, ISOFORM E"/>
    <property type="match status" value="1"/>
</dbReference>
<evidence type="ECO:0000256" key="1">
    <source>
        <dbReference type="ARBA" id="ARBA00022723"/>
    </source>
</evidence>
<proteinExistence type="predicted"/>
<evidence type="ECO:0000256" key="2">
    <source>
        <dbReference type="ARBA" id="ARBA00022771"/>
    </source>
</evidence>
<dbReference type="VEuPathDB" id="AmoebaDB:EHI8A_057690"/>
<dbReference type="InterPro" id="IPR004181">
    <property type="entry name" value="Znf_MIZ"/>
</dbReference>
<dbReference type="PANTHER" id="PTHR10782">
    <property type="entry name" value="ZINC FINGER MIZ DOMAIN-CONTAINING PROTEIN"/>
    <property type="match status" value="1"/>
</dbReference>
<dbReference type="VEuPathDB" id="AmoebaDB:EHI7A_052480"/>
<dbReference type="GO" id="GO:0061665">
    <property type="term" value="F:SUMO ligase activity"/>
    <property type="evidence" value="ECO:0007669"/>
    <property type="project" value="TreeGrafter"/>
</dbReference>
<accession>A0A5K1UIG6</accession>
<evidence type="ECO:0000313" key="7">
    <source>
        <dbReference type="Proteomes" id="UP000078387"/>
    </source>
</evidence>
<keyword evidence="1" id="KW-0479">Metal-binding</keyword>
<comment type="caution">
    <text evidence="6">The sequence shown here is derived from an EMBL/GenBank/DDBJ whole genome shotgun (WGS) entry which is preliminary data.</text>
</comment>
<dbReference type="GO" id="GO:0008270">
    <property type="term" value="F:zinc ion binding"/>
    <property type="evidence" value="ECO:0007669"/>
    <property type="project" value="UniProtKB-KW"/>
</dbReference>
<dbReference type="SUPFAM" id="SSF57850">
    <property type="entry name" value="RING/U-box"/>
    <property type="match status" value="1"/>
</dbReference>
<keyword evidence="2 4" id="KW-0863">Zinc-finger</keyword>
<dbReference type="GO" id="GO:0000785">
    <property type="term" value="C:chromatin"/>
    <property type="evidence" value="ECO:0007669"/>
    <property type="project" value="TreeGrafter"/>
</dbReference>
<dbReference type="PROSITE" id="PS51044">
    <property type="entry name" value="ZF_SP_RING"/>
    <property type="match status" value="1"/>
</dbReference>
<keyword evidence="3" id="KW-0862">Zinc</keyword>
<dbReference type="AlphaFoldDB" id="A0A5K1UIG6"/>
<name>A0A5K1UIG6_ENTHI</name>
<dbReference type="OMA" id="WESEGME"/>
<dbReference type="Proteomes" id="UP000078387">
    <property type="component" value="Unassembled WGS sequence"/>
</dbReference>
<dbReference type="GO" id="GO:0016925">
    <property type="term" value="P:protein sumoylation"/>
    <property type="evidence" value="ECO:0007669"/>
    <property type="project" value="TreeGrafter"/>
</dbReference>